<keyword evidence="3" id="KW-1003">Cell membrane</keyword>
<gene>
    <name evidence="10" type="ORF">Y10_12580</name>
</gene>
<evidence type="ECO:0000256" key="6">
    <source>
        <dbReference type="ARBA" id="ARBA00023136"/>
    </source>
</evidence>
<dbReference type="InterPro" id="IPR025857">
    <property type="entry name" value="MacB_PCD"/>
</dbReference>
<comment type="subcellular location">
    <subcellularLocation>
        <location evidence="1">Cell membrane</location>
        <topology evidence="1">Multi-pass membrane protein</topology>
    </subcellularLocation>
</comment>
<protein>
    <submittedName>
        <fullName evidence="10">Permease</fullName>
    </submittedName>
</protein>
<evidence type="ECO:0000313" key="10">
    <source>
        <dbReference type="EMBL" id="GLB48890.1"/>
    </source>
</evidence>
<dbReference type="PANTHER" id="PTHR30489:SF0">
    <property type="entry name" value="LIPOPROTEIN-RELEASING SYSTEM TRANSMEMBRANE PROTEIN LOLE"/>
    <property type="match status" value="1"/>
</dbReference>
<keyword evidence="4 7" id="KW-0812">Transmembrane</keyword>
<keyword evidence="6 7" id="KW-0472">Membrane</keyword>
<dbReference type="PANTHER" id="PTHR30489">
    <property type="entry name" value="LIPOPROTEIN-RELEASING SYSTEM TRANSMEMBRANE PROTEIN LOLE"/>
    <property type="match status" value="1"/>
</dbReference>
<evidence type="ECO:0000313" key="11">
    <source>
        <dbReference type="Proteomes" id="UP001143543"/>
    </source>
</evidence>
<reference evidence="10" key="1">
    <citation type="submission" date="2022-07" db="EMBL/GenBank/DDBJ databases">
        <title>Taxonomy of Novel Oxalotrophic and Methylotrophic Bacteria.</title>
        <authorList>
            <person name="Sahin N."/>
            <person name="Tani A."/>
        </authorList>
    </citation>
    <scope>NUCLEOTIDE SEQUENCE</scope>
    <source>
        <strain evidence="10">Y10</strain>
    </source>
</reference>
<evidence type="ECO:0000256" key="7">
    <source>
        <dbReference type="SAM" id="Phobius"/>
    </source>
</evidence>
<keyword evidence="5 7" id="KW-1133">Transmembrane helix</keyword>
<keyword evidence="11" id="KW-1185">Reference proteome</keyword>
<accession>A0ABQ5MIK8</accession>
<feature type="transmembrane region" description="Helical" evidence="7">
    <location>
        <begin position="277"/>
        <end position="302"/>
    </location>
</feature>
<name>A0ABQ5MIK8_9FLAO</name>
<comment type="similarity">
    <text evidence="2">Belongs to the ABC-4 integral membrane protein family. LolC/E subfamily.</text>
</comment>
<evidence type="ECO:0000256" key="4">
    <source>
        <dbReference type="ARBA" id="ARBA00022692"/>
    </source>
</evidence>
<organism evidence="10 11">
    <name type="scientific">Neptunitalea lumnitzerae</name>
    <dbReference type="NCBI Taxonomy" id="2965509"/>
    <lineage>
        <taxon>Bacteria</taxon>
        <taxon>Pseudomonadati</taxon>
        <taxon>Bacteroidota</taxon>
        <taxon>Flavobacteriia</taxon>
        <taxon>Flavobacteriales</taxon>
        <taxon>Flavobacteriaceae</taxon>
        <taxon>Neptunitalea</taxon>
    </lineage>
</organism>
<proteinExistence type="inferred from homology"/>
<feature type="domain" description="MacB-like periplasmic core" evidence="9">
    <location>
        <begin position="28"/>
        <end position="240"/>
    </location>
</feature>
<dbReference type="EMBL" id="BRVO01000001">
    <property type="protein sequence ID" value="GLB48890.1"/>
    <property type="molecule type" value="Genomic_DNA"/>
</dbReference>
<evidence type="ECO:0000259" key="9">
    <source>
        <dbReference type="Pfam" id="PF12704"/>
    </source>
</evidence>
<feature type="domain" description="ABC3 transporter permease C-terminal" evidence="8">
    <location>
        <begin position="279"/>
        <end position="404"/>
    </location>
</feature>
<evidence type="ECO:0000256" key="3">
    <source>
        <dbReference type="ARBA" id="ARBA00022475"/>
    </source>
</evidence>
<dbReference type="RefSeq" id="WP_281764514.1">
    <property type="nucleotide sequence ID" value="NZ_BRVO01000001.1"/>
</dbReference>
<dbReference type="InterPro" id="IPR003838">
    <property type="entry name" value="ABC3_permease_C"/>
</dbReference>
<evidence type="ECO:0000256" key="5">
    <source>
        <dbReference type="ARBA" id="ARBA00022989"/>
    </source>
</evidence>
<feature type="transmembrane region" description="Helical" evidence="7">
    <location>
        <begin position="323"/>
        <end position="349"/>
    </location>
</feature>
<sequence length="411" mass="46153">MNFEYFIAKRIATAKEDKNSISASIIKIAIVAIAISLVMMLVAIATGFGLQQKIREKVAAFNGHIQIYNYDSNQSDVSVTPISINQKFYPDFKEVPNVKHIQAVAGKGGIIRTAKTFEGVIAKGVGKDYDWEYMDDFLVEGVLPDYSGDRNEDILMSSYMANRLEVKVGDEVRAFFLKNDGGDIPNQMKLHIVGLYDSSFQEFDASYIIMDLRHIQRMNKWSEDQIGGFEVFVDDFDQIQETGDVIYNSISSDLNSQTILEKYIFIFDWISYFDFNIVLIIGIMILVGGINMITALLVLVLDRTPMIGILKAVGNSNWSIRKIFLYNAAYLIGKGLLWGNLIGIGLLLLQQQFGLVKLDATTYYVTEAPVYLNPVHILLLNAGVLLVCLLMLVIPSYIITRIAPVKAIKFE</sequence>
<evidence type="ECO:0000259" key="8">
    <source>
        <dbReference type="Pfam" id="PF02687"/>
    </source>
</evidence>
<dbReference type="Proteomes" id="UP001143543">
    <property type="component" value="Unassembled WGS sequence"/>
</dbReference>
<evidence type="ECO:0000256" key="1">
    <source>
        <dbReference type="ARBA" id="ARBA00004651"/>
    </source>
</evidence>
<comment type="caution">
    <text evidence="10">The sequence shown here is derived from an EMBL/GenBank/DDBJ whole genome shotgun (WGS) entry which is preliminary data.</text>
</comment>
<evidence type="ECO:0000256" key="2">
    <source>
        <dbReference type="ARBA" id="ARBA00005236"/>
    </source>
</evidence>
<dbReference type="InterPro" id="IPR051447">
    <property type="entry name" value="Lipoprotein-release_system"/>
</dbReference>
<dbReference type="Pfam" id="PF02687">
    <property type="entry name" value="FtsX"/>
    <property type="match status" value="1"/>
</dbReference>
<feature type="transmembrane region" description="Helical" evidence="7">
    <location>
        <begin position="28"/>
        <end position="50"/>
    </location>
</feature>
<feature type="transmembrane region" description="Helical" evidence="7">
    <location>
        <begin position="377"/>
        <end position="399"/>
    </location>
</feature>
<dbReference type="Pfam" id="PF12704">
    <property type="entry name" value="MacB_PCD"/>
    <property type="match status" value="1"/>
</dbReference>